<dbReference type="InterPro" id="IPR050327">
    <property type="entry name" value="Proton-linked_MCT"/>
</dbReference>
<dbReference type="InterPro" id="IPR036259">
    <property type="entry name" value="MFS_trans_sf"/>
</dbReference>
<dbReference type="Pfam" id="PF07690">
    <property type="entry name" value="MFS_1"/>
    <property type="match status" value="1"/>
</dbReference>
<evidence type="ECO:0000313" key="1">
    <source>
        <dbReference type="EMBL" id="CAB4024289.1"/>
    </source>
</evidence>
<sequence length="338" mass="36570">MSLGSTFGRLFFGPLSDHPKVNRLYVYQLSILCMGISNTLLPLMKTHGTIVCYCLVWGTFEGCYVALCAVLTADIVGRDKLSSGVGVLFGLKSVPLTGGPALAGFIYDVSKSYDVAFYIAGAVCTVCCCIMFLIPLYMPEAGEEVVDFVKPDDIEKKALEGNGSVHNGKLGNGRSDDSAYVSGQHSAIVLRPRPQSSYLSPYRDQNLVVSPSTLSIRHSLSRSTASLAHRYLEPIAKKAKSSEFGSMVSIPIIPNSGAYRSLQQIPVTTASIDLHHTNHDTSTSSVNNAPQEHRVPPMEIPSIVIGDDLQDENFHSSTENINENVNLISKLPGKETDL</sequence>
<dbReference type="PANTHER" id="PTHR11360:SF251">
    <property type="entry name" value="MAJOR FACILITATOR SUPERFAMILY (MFS) PROFILE DOMAIN-CONTAINING PROTEIN"/>
    <property type="match status" value="1"/>
</dbReference>
<dbReference type="Gene3D" id="1.20.1250.20">
    <property type="entry name" value="MFS general substrate transporter like domains"/>
    <property type="match status" value="1"/>
</dbReference>
<keyword evidence="2" id="KW-1185">Reference proteome</keyword>
<dbReference type="OrthoDB" id="6499973at2759"/>
<evidence type="ECO:0000313" key="2">
    <source>
        <dbReference type="Proteomes" id="UP001152795"/>
    </source>
</evidence>
<dbReference type="EMBL" id="CACRXK020012938">
    <property type="protein sequence ID" value="CAB4024289.1"/>
    <property type="molecule type" value="Genomic_DNA"/>
</dbReference>
<dbReference type="Proteomes" id="UP001152795">
    <property type="component" value="Unassembled WGS sequence"/>
</dbReference>
<accession>A0A7D9L2T6</accession>
<dbReference type="AlphaFoldDB" id="A0A7D9L2T6"/>
<comment type="caution">
    <text evidence="1">The sequence shown here is derived from an EMBL/GenBank/DDBJ whole genome shotgun (WGS) entry which is preliminary data.</text>
</comment>
<reference evidence="1" key="1">
    <citation type="submission" date="2020-04" db="EMBL/GenBank/DDBJ databases">
        <authorList>
            <person name="Alioto T."/>
            <person name="Alioto T."/>
            <person name="Gomez Garrido J."/>
        </authorList>
    </citation>
    <scope>NUCLEOTIDE SEQUENCE</scope>
    <source>
        <strain evidence="1">A484AB</strain>
    </source>
</reference>
<name>A0A7D9L2T6_PARCT</name>
<protein>
    <submittedName>
        <fullName evidence="1">Monocarboxylate transporter 10-like</fullName>
    </submittedName>
</protein>
<organism evidence="1 2">
    <name type="scientific">Paramuricea clavata</name>
    <name type="common">Red gorgonian</name>
    <name type="synonym">Violescent sea-whip</name>
    <dbReference type="NCBI Taxonomy" id="317549"/>
    <lineage>
        <taxon>Eukaryota</taxon>
        <taxon>Metazoa</taxon>
        <taxon>Cnidaria</taxon>
        <taxon>Anthozoa</taxon>
        <taxon>Octocorallia</taxon>
        <taxon>Malacalcyonacea</taxon>
        <taxon>Plexauridae</taxon>
        <taxon>Paramuricea</taxon>
    </lineage>
</organism>
<dbReference type="InterPro" id="IPR011701">
    <property type="entry name" value="MFS"/>
</dbReference>
<dbReference type="GO" id="GO:0022857">
    <property type="term" value="F:transmembrane transporter activity"/>
    <property type="evidence" value="ECO:0007669"/>
    <property type="project" value="InterPro"/>
</dbReference>
<gene>
    <name evidence="1" type="ORF">PACLA_8A061754</name>
</gene>
<proteinExistence type="predicted"/>
<dbReference type="SUPFAM" id="SSF103473">
    <property type="entry name" value="MFS general substrate transporter"/>
    <property type="match status" value="1"/>
</dbReference>
<dbReference type="PANTHER" id="PTHR11360">
    <property type="entry name" value="MONOCARBOXYLATE TRANSPORTER"/>
    <property type="match status" value="1"/>
</dbReference>